<keyword evidence="4" id="KW-0443">Lipid metabolism</keyword>
<reference evidence="5 6" key="1">
    <citation type="journal article" date="2017" name="Plant Biotechnol. J.">
        <title>A comprehensive draft genome sequence for lupin (Lupinus angustifolius), an emerging health food: insights into plant-microbe interactions and legume evolution.</title>
        <authorList>
            <person name="Hane J.K."/>
            <person name="Ming Y."/>
            <person name="Kamphuis L.G."/>
            <person name="Nelson M.N."/>
            <person name="Garg G."/>
            <person name="Atkins C.A."/>
            <person name="Bayer P.E."/>
            <person name="Bravo A."/>
            <person name="Bringans S."/>
            <person name="Cannon S."/>
            <person name="Edwards D."/>
            <person name="Foley R."/>
            <person name="Gao L.L."/>
            <person name="Harrison M.J."/>
            <person name="Huang W."/>
            <person name="Hurgobin B."/>
            <person name="Li S."/>
            <person name="Liu C.W."/>
            <person name="McGrath A."/>
            <person name="Morahan G."/>
            <person name="Murray J."/>
            <person name="Weller J."/>
            <person name="Jian J."/>
            <person name="Singh K.B."/>
        </authorList>
    </citation>
    <scope>NUCLEOTIDE SEQUENCE [LARGE SCALE GENOMIC DNA]</scope>
    <source>
        <strain evidence="6">cv. Tanjil</strain>
        <tissue evidence="5">Whole plant</tissue>
    </source>
</reference>
<dbReference type="SUPFAM" id="SSF52266">
    <property type="entry name" value="SGNH hydrolase"/>
    <property type="match status" value="1"/>
</dbReference>
<evidence type="ECO:0000313" key="5">
    <source>
        <dbReference type="EMBL" id="OIV97160.1"/>
    </source>
</evidence>
<evidence type="ECO:0000256" key="2">
    <source>
        <dbReference type="ARBA" id="ARBA00022801"/>
    </source>
</evidence>
<name>A0A4P1QXK6_LUPAN</name>
<dbReference type="STRING" id="3871.A0A4P1QXK6"/>
<dbReference type="PANTHER" id="PTHR46020:SF30">
    <property type="entry name" value="GDSL-LIKE LIPASE_ACYLHYDROLASE"/>
    <property type="match status" value="1"/>
</dbReference>
<evidence type="ECO:0000256" key="1">
    <source>
        <dbReference type="ARBA" id="ARBA00008668"/>
    </source>
</evidence>
<dbReference type="Gramene" id="OIV97160">
    <property type="protein sequence ID" value="OIV97160"/>
    <property type="gene ID" value="TanjilG_28911"/>
</dbReference>
<gene>
    <name evidence="5" type="ORF">TanjilG_28911</name>
</gene>
<accession>A0A4P1QXK6</accession>
<proteinExistence type="inferred from homology"/>
<comment type="similarity">
    <text evidence="1">Belongs to the 'GDSL' lipolytic enzyme family.</text>
</comment>
<organism evidence="5 6">
    <name type="scientific">Lupinus angustifolius</name>
    <name type="common">Narrow-leaved blue lupine</name>
    <dbReference type="NCBI Taxonomy" id="3871"/>
    <lineage>
        <taxon>Eukaryota</taxon>
        <taxon>Viridiplantae</taxon>
        <taxon>Streptophyta</taxon>
        <taxon>Embryophyta</taxon>
        <taxon>Tracheophyta</taxon>
        <taxon>Spermatophyta</taxon>
        <taxon>Magnoliopsida</taxon>
        <taxon>eudicotyledons</taxon>
        <taxon>Gunneridae</taxon>
        <taxon>Pentapetalae</taxon>
        <taxon>rosids</taxon>
        <taxon>fabids</taxon>
        <taxon>Fabales</taxon>
        <taxon>Fabaceae</taxon>
        <taxon>Papilionoideae</taxon>
        <taxon>50 kb inversion clade</taxon>
        <taxon>genistoids sensu lato</taxon>
        <taxon>core genistoids</taxon>
        <taxon>Genisteae</taxon>
        <taxon>Lupinus</taxon>
    </lineage>
</organism>
<dbReference type="PANTHER" id="PTHR46020">
    <property type="entry name" value="OSJNBB0059K02.9 PROTEIN"/>
    <property type="match status" value="1"/>
</dbReference>
<dbReference type="Gene3D" id="3.40.50.1110">
    <property type="entry name" value="SGNH hydrolase"/>
    <property type="match status" value="1"/>
</dbReference>
<dbReference type="GO" id="GO:0016042">
    <property type="term" value="P:lipid catabolic process"/>
    <property type="evidence" value="ECO:0007669"/>
    <property type="project" value="UniProtKB-KW"/>
</dbReference>
<evidence type="ECO:0008006" key="7">
    <source>
        <dbReference type="Google" id="ProtNLM"/>
    </source>
</evidence>
<sequence>MTFPKRPAGRWSDGRVLSDYISKYLGLKSPVPYSLRKLMPQHLKQGMNFAFGGTGVFDTSFPFPNMTTQIDFLEQLIKDKVYTTSDISNSVAYISVAGNDYNHYLSTNGSIQGFPSFIASVVNQINTNLISIKKLGLKKIVVGGLEPLGCLPQITASSSFQQCNSTFNDLTVLHNKLLNKVVTKLNQESKGHTTYLILDLHDSVMSVLNHPSTHNIKNPLKPCCVGVSTEYSCGSVDLNNVKKYRVCDKPNSAFFWDMLHPTQAGWHAVYNKLQTKSVLRQLLK</sequence>
<dbReference type="InterPro" id="IPR036514">
    <property type="entry name" value="SGNH_hydro_sf"/>
</dbReference>
<dbReference type="AlphaFoldDB" id="A0A4P1QXK6"/>
<protein>
    <recommendedName>
        <fullName evidence="7">GDSL esterase/lipase</fullName>
    </recommendedName>
</protein>
<dbReference type="EMBL" id="CM007375">
    <property type="protein sequence ID" value="OIV97160.1"/>
    <property type="molecule type" value="Genomic_DNA"/>
</dbReference>
<dbReference type="Proteomes" id="UP000188354">
    <property type="component" value="Chromosome LG15"/>
</dbReference>
<dbReference type="GO" id="GO:0016788">
    <property type="term" value="F:hydrolase activity, acting on ester bonds"/>
    <property type="evidence" value="ECO:0007669"/>
    <property type="project" value="InterPro"/>
</dbReference>
<keyword evidence="6" id="KW-1185">Reference proteome</keyword>
<dbReference type="Pfam" id="PF00657">
    <property type="entry name" value="Lipase_GDSL"/>
    <property type="match status" value="1"/>
</dbReference>
<evidence type="ECO:0000256" key="3">
    <source>
        <dbReference type="ARBA" id="ARBA00022963"/>
    </source>
</evidence>
<dbReference type="InterPro" id="IPR001087">
    <property type="entry name" value="GDSL"/>
</dbReference>
<evidence type="ECO:0000256" key="4">
    <source>
        <dbReference type="ARBA" id="ARBA00023098"/>
    </source>
</evidence>
<keyword evidence="3" id="KW-0442">Lipid degradation</keyword>
<keyword evidence="2" id="KW-0378">Hydrolase</keyword>
<evidence type="ECO:0000313" key="6">
    <source>
        <dbReference type="Proteomes" id="UP000188354"/>
    </source>
</evidence>